<dbReference type="RefSeq" id="WP_153248142.1">
    <property type="nucleotide sequence ID" value="NZ_CP044205.1"/>
</dbReference>
<feature type="signal peptide" evidence="2">
    <location>
        <begin position="1"/>
        <end position="24"/>
    </location>
</feature>
<proteinExistence type="predicted"/>
<dbReference type="KEGG" id="mmob:F6R98_05535"/>
<accession>A0A5Q0BEB6</accession>
<evidence type="ECO:0000313" key="4">
    <source>
        <dbReference type="Proteomes" id="UP000325755"/>
    </source>
</evidence>
<organism evidence="3 4">
    <name type="scientific">Candidatus Methylospira mobilis</name>
    <dbReference type="NCBI Taxonomy" id="1808979"/>
    <lineage>
        <taxon>Bacteria</taxon>
        <taxon>Pseudomonadati</taxon>
        <taxon>Pseudomonadota</taxon>
        <taxon>Gammaproteobacteria</taxon>
        <taxon>Methylococcales</taxon>
        <taxon>Methylococcaceae</taxon>
        <taxon>Candidatus Methylospira</taxon>
    </lineage>
</organism>
<dbReference type="Proteomes" id="UP000325755">
    <property type="component" value="Chromosome"/>
</dbReference>
<gene>
    <name evidence="3" type="ORF">F6R98_05535</name>
</gene>
<dbReference type="AlphaFoldDB" id="A0A5Q0BEB6"/>
<keyword evidence="2" id="KW-0732">Signal</keyword>
<evidence type="ECO:0000256" key="1">
    <source>
        <dbReference type="SAM" id="MobiDB-lite"/>
    </source>
</evidence>
<sequence length="298" mass="34221">MYQMKTRLFLVCLGLLLFFRAAHAQDDEFELQCISNDQFIRIYSDHTIDQTRCKSIANTALKAYAFVSKQDSWSNTIPLVEKPLDFRLVREFDKHTLLGYAQGTSLMAAKDNYLNNTPVSEGTLAHEFTHIQDNRQLKRRKLPSFLMEGRASINGHAYRMSLGHSENKFDRQMAGTAMRFTSSEADDLLSDYHGRGWKNQAIGAFLVEYMRTKWNGSGISDINKRLSRMIEIMAKGSGFETAFQEEFGVTFDAFRATFIRYLDDTQNEPRTRLQQTMWQSANPLVASDRSDESHASDE</sequence>
<evidence type="ECO:0000256" key="2">
    <source>
        <dbReference type="SAM" id="SignalP"/>
    </source>
</evidence>
<evidence type="ECO:0000313" key="3">
    <source>
        <dbReference type="EMBL" id="QFY42160.1"/>
    </source>
</evidence>
<dbReference type="InParanoid" id="A0A5Q0BEB6"/>
<protein>
    <recommendedName>
        <fullName evidence="5">Peptidase MA-like domain-containing protein</fullName>
    </recommendedName>
</protein>
<dbReference type="EMBL" id="CP044205">
    <property type="protein sequence ID" value="QFY42160.1"/>
    <property type="molecule type" value="Genomic_DNA"/>
</dbReference>
<keyword evidence="4" id="KW-1185">Reference proteome</keyword>
<name>A0A5Q0BEB6_9GAMM</name>
<feature type="region of interest" description="Disordered" evidence="1">
    <location>
        <begin position="278"/>
        <end position="298"/>
    </location>
</feature>
<reference evidence="3 4" key="1">
    <citation type="submission" date="2019-09" db="EMBL/GenBank/DDBJ databases">
        <title>Ecophysiology of the spiral-shaped methanotroph Methylospira mobilis as revealed by the complete genome sequence.</title>
        <authorList>
            <person name="Oshkin I.Y."/>
            <person name="Dedysh S.N."/>
            <person name="Miroshnikov K."/>
            <person name="Danilova O.V."/>
            <person name="Hakobyan A."/>
            <person name="Liesack W."/>
        </authorList>
    </citation>
    <scope>NUCLEOTIDE SEQUENCE [LARGE SCALE GENOMIC DNA]</scope>
    <source>
        <strain evidence="3 4">Shm1</strain>
    </source>
</reference>
<evidence type="ECO:0008006" key="5">
    <source>
        <dbReference type="Google" id="ProtNLM"/>
    </source>
</evidence>
<feature type="chain" id="PRO_5025007167" description="Peptidase MA-like domain-containing protein" evidence="2">
    <location>
        <begin position="25"/>
        <end position="298"/>
    </location>
</feature>
<feature type="compositionally biased region" description="Basic and acidic residues" evidence="1">
    <location>
        <begin position="288"/>
        <end position="298"/>
    </location>
</feature>